<comment type="caution">
    <text evidence="1">The sequence shown here is derived from an EMBL/GenBank/DDBJ whole genome shotgun (WGS) entry which is preliminary data.</text>
</comment>
<sequence length="170" mass="17076">MTTATTTIIDASTPAPAATSNNIGWFVGAGGSVEVRSAYKEIIAPVGAGLLAYGGFTWEGDSVLNTGLLAYGGWTTGNGAQLGSDLVVYKDGDVDLGGGVGAFGQYHDVWGESLPAATLAGGELVGYMRFGGDVVTVIVQPYARLGAFSAGKDGGLATAYGLRLTAAFGN</sequence>
<organism evidence="1 2">
    <name type="scientific">Candidatus Uhrbacteria bacterium GW2011_GWD2_52_7</name>
    <dbReference type="NCBI Taxonomy" id="1618989"/>
    <lineage>
        <taxon>Bacteria</taxon>
        <taxon>Candidatus Uhriibacteriota</taxon>
    </lineage>
</organism>
<protein>
    <submittedName>
        <fullName evidence="1">Uncharacterized protein</fullName>
    </submittedName>
</protein>
<proteinExistence type="predicted"/>
<name>A0A0G1XBY1_9BACT</name>
<gene>
    <name evidence="1" type="ORF">UY72_C0071G0007</name>
</gene>
<dbReference type="EMBL" id="LCRD01000071">
    <property type="protein sequence ID" value="KKW28471.1"/>
    <property type="molecule type" value="Genomic_DNA"/>
</dbReference>
<dbReference type="AlphaFoldDB" id="A0A0G1XBY1"/>
<dbReference type="Proteomes" id="UP000034846">
    <property type="component" value="Unassembled WGS sequence"/>
</dbReference>
<accession>A0A0G1XBY1</accession>
<evidence type="ECO:0000313" key="1">
    <source>
        <dbReference type="EMBL" id="KKW28471.1"/>
    </source>
</evidence>
<evidence type="ECO:0000313" key="2">
    <source>
        <dbReference type="Proteomes" id="UP000034846"/>
    </source>
</evidence>
<reference evidence="1 2" key="1">
    <citation type="journal article" date="2015" name="Nature">
        <title>rRNA introns, odd ribosomes, and small enigmatic genomes across a large radiation of phyla.</title>
        <authorList>
            <person name="Brown C.T."/>
            <person name="Hug L.A."/>
            <person name="Thomas B.C."/>
            <person name="Sharon I."/>
            <person name="Castelle C.J."/>
            <person name="Singh A."/>
            <person name="Wilkins M.J."/>
            <person name="Williams K.H."/>
            <person name="Banfield J.F."/>
        </authorList>
    </citation>
    <scope>NUCLEOTIDE SEQUENCE [LARGE SCALE GENOMIC DNA]</scope>
</reference>